<protein>
    <submittedName>
        <fullName evidence="1">Terminase family protein</fullName>
    </submittedName>
</protein>
<dbReference type="Gene3D" id="3.40.50.300">
    <property type="entry name" value="P-loop containing nucleotide triphosphate hydrolases"/>
    <property type="match status" value="1"/>
</dbReference>
<sequence>MAGATGEVMSKAVDIRPQPGYQLKSLASPADIVIGGASAGVGKTFSLLLEPLRHIQNPDFRAVCFRRTSPQIRAGGGLWDTSMGLYPLTSAKPRESRLEWEWQSGARVAFRHLQYEKDKLEWQGSQVPLILWDELTHFSESMFFYLLTRNRSDCGVRPYVRATCNPDPESWVATLIAWWIDQETGFPIPERDGVIRYFTKAGADYIWGDTFEEVVEKGWWFLEPLLAEFNLPAEVFVKSITFISGRLVDNQALLSKDPAYLANLLAQDEETVMQLFKGNWKVVISDRDIYEYQSFVGMFVNQYAVDTQGRYITADIALQGSDKFIVGVWYGMELVDILIMPKSNGREVVDAIKGLAATHKVPNHHIAYDNDGVGGFIGGEGGFIEGARPFHNGGSPLEVPNAEGKPEKENYENLKTQCYYRSGLNVADGKYRISERVANMMYDTKMTVRQRFMYERKAIKRAPKDTDGKLKLIKKEEMKVKLGGESPDILDMFMIRELFNIVPPLRQLKVY</sequence>
<name>A0ABS3JC19_9BACT</name>
<proteinExistence type="predicted"/>
<dbReference type="RefSeq" id="WP_207327448.1">
    <property type="nucleotide sequence ID" value="NZ_JAFMYW010000001.1"/>
</dbReference>
<keyword evidence="2" id="KW-1185">Reference proteome</keyword>
<dbReference type="EMBL" id="JAFMYW010000001">
    <property type="protein sequence ID" value="MBO0947540.1"/>
    <property type="molecule type" value="Genomic_DNA"/>
</dbReference>
<gene>
    <name evidence="1" type="ORF">J2I46_03040</name>
</gene>
<reference evidence="1 2" key="1">
    <citation type="submission" date="2021-03" db="EMBL/GenBank/DDBJ databases">
        <title>Fibrella sp. HMF5405 genome sequencing and assembly.</title>
        <authorList>
            <person name="Kang H."/>
            <person name="Kim H."/>
            <person name="Bae S."/>
            <person name="Joh K."/>
        </authorList>
    </citation>
    <scope>NUCLEOTIDE SEQUENCE [LARGE SCALE GENOMIC DNA]</scope>
    <source>
        <strain evidence="1 2">HMF5405</strain>
    </source>
</reference>
<dbReference type="Pfam" id="PF03237">
    <property type="entry name" value="Terminase_6N"/>
    <property type="match status" value="1"/>
</dbReference>
<evidence type="ECO:0000313" key="1">
    <source>
        <dbReference type="EMBL" id="MBO0947540.1"/>
    </source>
</evidence>
<dbReference type="Proteomes" id="UP000664628">
    <property type="component" value="Unassembled WGS sequence"/>
</dbReference>
<organism evidence="1 2">
    <name type="scientific">Fibrella forsythiae</name>
    <dbReference type="NCBI Taxonomy" id="2817061"/>
    <lineage>
        <taxon>Bacteria</taxon>
        <taxon>Pseudomonadati</taxon>
        <taxon>Bacteroidota</taxon>
        <taxon>Cytophagia</taxon>
        <taxon>Cytophagales</taxon>
        <taxon>Spirosomataceae</taxon>
        <taxon>Fibrella</taxon>
    </lineage>
</organism>
<comment type="caution">
    <text evidence="1">The sequence shown here is derived from an EMBL/GenBank/DDBJ whole genome shotgun (WGS) entry which is preliminary data.</text>
</comment>
<dbReference type="Gene3D" id="3.30.420.240">
    <property type="match status" value="1"/>
</dbReference>
<dbReference type="InterPro" id="IPR027417">
    <property type="entry name" value="P-loop_NTPase"/>
</dbReference>
<accession>A0ABS3JC19</accession>
<evidence type="ECO:0000313" key="2">
    <source>
        <dbReference type="Proteomes" id="UP000664628"/>
    </source>
</evidence>